<dbReference type="InterPro" id="IPR050312">
    <property type="entry name" value="IolE/XylAMocC-like"/>
</dbReference>
<reference evidence="2" key="1">
    <citation type="journal article" date="2014" name="Int. J. Syst. Evol. Microbiol.">
        <title>Complete genome sequence of Corynebacterium casei LMG S-19264T (=DSM 44701T), isolated from a smear-ripened cheese.</title>
        <authorList>
            <consortium name="US DOE Joint Genome Institute (JGI-PGF)"/>
            <person name="Walter F."/>
            <person name="Albersmeier A."/>
            <person name="Kalinowski J."/>
            <person name="Ruckert C."/>
        </authorList>
    </citation>
    <scope>NUCLEOTIDE SEQUENCE</scope>
    <source>
        <strain evidence="2">KCTC 12988</strain>
    </source>
</reference>
<dbReference type="PANTHER" id="PTHR12110:SF21">
    <property type="entry name" value="XYLOSE ISOMERASE-LIKE TIM BARREL DOMAIN-CONTAINING PROTEIN"/>
    <property type="match status" value="1"/>
</dbReference>
<dbReference type="SUPFAM" id="SSF51658">
    <property type="entry name" value="Xylose isomerase-like"/>
    <property type="match status" value="1"/>
</dbReference>
<dbReference type="Gene3D" id="3.20.20.150">
    <property type="entry name" value="Divalent-metal-dependent TIM barrel enzymes"/>
    <property type="match status" value="1"/>
</dbReference>
<sequence>MKFAICNETFQDRPFVQQCETAAALGYGGLEIAPFTIAPDHDATRLDASYGEYLLETAQFHGLEIIGLHWLLAKTDHLNGGKGFHLTSPDDSLRAATLDYTKHLADLCYAMEGKVMVWGSPQQRSLEPDWAVDESAHRAADLLREAAEYCAPLGITIAMEPLGHTETNFLTSARETAILLKLVDHPNCQLHLDVKAMSYELDHETPGTPTPPNIDPTQEQIDTYMGELVRHHQGRLAHFHANDPNLLGPGMGKVDHSAVAAALREIDYQGWVSVEVFKYEPSPNEIARQSLEYLEKVYR</sequence>
<accession>A0A918TCE5</accession>
<dbReference type="Pfam" id="PF01261">
    <property type="entry name" value="AP_endonuc_2"/>
    <property type="match status" value="1"/>
</dbReference>
<evidence type="ECO:0000313" key="2">
    <source>
        <dbReference type="EMBL" id="GHC42584.1"/>
    </source>
</evidence>
<keyword evidence="3" id="KW-1185">Reference proteome</keyword>
<reference evidence="2" key="2">
    <citation type="submission" date="2020-09" db="EMBL/GenBank/DDBJ databases">
        <authorList>
            <person name="Sun Q."/>
            <person name="Kim S."/>
        </authorList>
    </citation>
    <scope>NUCLEOTIDE SEQUENCE</scope>
    <source>
        <strain evidence="2">KCTC 12988</strain>
    </source>
</reference>
<evidence type="ECO:0000313" key="3">
    <source>
        <dbReference type="Proteomes" id="UP000644507"/>
    </source>
</evidence>
<dbReference type="PANTHER" id="PTHR12110">
    <property type="entry name" value="HYDROXYPYRUVATE ISOMERASE"/>
    <property type="match status" value="1"/>
</dbReference>
<evidence type="ECO:0000259" key="1">
    <source>
        <dbReference type="Pfam" id="PF01261"/>
    </source>
</evidence>
<dbReference type="EMBL" id="BMXI01000001">
    <property type="protein sequence ID" value="GHC42584.1"/>
    <property type="molecule type" value="Genomic_DNA"/>
</dbReference>
<dbReference type="InterPro" id="IPR013022">
    <property type="entry name" value="Xyl_isomerase-like_TIM-brl"/>
</dbReference>
<protein>
    <submittedName>
        <fullName evidence="2">Tagatose 3-epimerase</fullName>
    </submittedName>
</protein>
<gene>
    <name evidence="2" type="ORF">GCM10007100_04530</name>
</gene>
<dbReference type="RefSeq" id="WP_189566944.1">
    <property type="nucleotide sequence ID" value="NZ_BMXI01000001.1"/>
</dbReference>
<organism evidence="2 3">
    <name type="scientific">Roseibacillus persicicus</name>
    <dbReference type="NCBI Taxonomy" id="454148"/>
    <lineage>
        <taxon>Bacteria</taxon>
        <taxon>Pseudomonadati</taxon>
        <taxon>Verrucomicrobiota</taxon>
        <taxon>Verrucomicrobiia</taxon>
        <taxon>Verrucomicrobiales</taxon>
        <taxon>Verrucomicrobiaceae</taxon>
        <taxon>Roseibacillus</taxon>
    </lineage>
</organism>
<name>A0A918TCE5_9BACT</name>
<dbReference type="AlphaFoldDB" id="A0A918TCE5"/>
<dbReference type="InterPro" id="IPR036237">
    <property type="entry name" value="Xyl_isomerase-like_sf"/>
</dbReference>
<comment type="caution">
    <text evidence="2">The sequence shown here is derived from an EMBL/GenBank/DDBJ whole genome shotgun (WGS) entry which is preliminary data.</text>
</comment>
<proteinExistence type="predicted"/>
<feature type="domain" description="Xylose isomerase-like TIM barrel" evidence="1">
    <location>
        <begin position="20"/>
        <end position="296"/>
    </location>
</feature>
<dbReference type="Proteomes" id="UP000644507">
    <property type="component" value="Unassembled WGS sequence"/>
</dbReference>